<evidence type="ECO:0000313" key="11">
    <source>
        <dbReference type="Proteomes" id="UP000504607"/>
    </source>
</evidence>
<feature type="region of interest" description="Disordered" evidence="8">
    <location>
        <begin position="235"/>
        <end position="268"/>
    </location>
</feature>
<dbReference type="GO" id="GO:0031119">
    <property type="term" value="P:tRNA pseudouridine synthesis"/>
    <property type="evidence" value="ECO:0007669"/>
    <property type="project" value="TreeGrafter"/>
</dbReference>
<dbReference type="FunFam" id="3.30.70.2510:FF:000001">
    <property type="entry name" value="tRNA pseudouridine synthase Pus10"/>
    <property type="match status" value="1"/>
</dbReference>
<dbReference type="InterPro" id="IPR048742">
    <property type="entry name" value="Pus10_N_euk"/>
</dbReference>
<dbReference type="InterPro" id="IPR048741">
    <property type="entry name" value="Pus10-like_C"/>
</dbReference>
<evidence type="ECO:0000313" key="12">
    <source>
        <dbReference type="RefSeq" id="XP_029119693.1"/>
    </source>
</evidence>
<evidence type="ECO:0000256" key="1">
    <source>
        <dbReference type="ARBA" id="ARBA00009652"/>
    </source>
</evidence>
<feature type="domain" description="Pus10-like C-terminal" evidence="10">
    <location>
        <begin position="316"/>
        <end position="533"/>
    </location>
</feature>
<name>A0A8N4EV96_ELAGV</name>
<reference evidence="12" key="1">
    <citation type="submission" date="2025-08" db="UniProtKB">
        <authorList>
            <consortium name="RefSeq"/>
        </authorList>
    </citation>
    <scope>IDENTIFICATION</scope>
</reference>
<sequence length="567" mass="64646">MASQETEETRQILSRTALSFPSPRVVHDLLSVGVCPRCIFRLFGVHGQAYCCSAITASVLQSFLEEQKSCDNGTAKNGLVSDGLVRCSYTSQESENGQAYCCICLGVLQLACEQDQEMMTTSKDGSIDDFTATIAELVKRENHHIDGFSIEVSIPPVIVANERAIWMYMNKKYKCEEWFKDKIPSQHISVKDALRLSINTSLENHLGVKSGVDSFRFRLNYSHLDASRMLQSSLANDRTCKKQKTDKKDSGDSLDDSHKSNLKNSNEHLRSESDAVILRTLESMLDHAFCEHFVIPPEKALKPCQLTTTCYRMPIYIGGRYLKFSRKVSQSRWIIDDERMGEASVEEIVGSNALLVCKGDNYKFHAAGREDIDVRMLGSGRPFLVEVSNARYMPSMIDVQLIVEKINNSDKKYVRVRNLKVVNSQAWTLMREGEAEKQKQYAALVWISRALTEEDLHNISSRKDLDIIQRTPIRVLHRRSPLERKKIIHWMKIERIAGSCQYFLLHLCTQAGTYIKEFVHGDLGRTHPRFKTCNNKFTKSCRIPQPNTRRPQTNTVGIWILMRGIVF</sequence>
<dbReference type="GO" id="GO:0003723">
    <property type="term" value="F:RNA binding"/>
    <property type="evidence" value="ECO:0007669"/>
    <property type="project" value="InterPro"/>
</dbReference>
<feature type="compositionally biased region" description="Basic and acidic residues" evidence="8">
    <location>
        <begin position="246"/>
        <end position="268"/>
    </location>
</feature>
<feature type="domain" description="Pus10 N-terminal eukaryotes" evidence="9">
    <location>
        <begin position="101"/>
        <end position="306"/>
    </location>
</feature>
<dbReference type="InterPro" id="IPR020103">
    <property type="entry name" value="PsdUridine_synth_cat_dom_sf"/>
</dbReference>
<evidence type="ECO:0000256" key="6">
    <source>
        <dbReference type="ARBA" id="ARBA00079393"/>
    </source>
</evidence>
<dbReference type="Gene3D" id="3.30.70.3190">
    <property type="match status" value="1"/>
</dbReference>
<dbReference type="OrthoDB" id="271937at2759"/>
<comment type="similarity">
    <text evidence="1">Belongs to the pseudouridine synthase Pus10 family.</text>
</comment>
<dbReference type="Gene3D" id="1.10.10.2050">
    <property type="match status" value="1"/>
</dbReference>
<dbReference type="GO" id="GO:0160148">
    <property type="term" value="F:tRNA pseudouridine(55) synthase activity"/>
    <property type="evidence" value="ECO:0007669"/>
    <property type="project" value="UniProtKB-EC"/>
</dbReference>
<evidence type="ECO:0000259" key="9">
    <source>
        <dbReference type="Pfam" id="PF21237"/>
    </source>
</evidence>
<keyword evidence="11" id="KW-1185">Reference proteome</keyword>
<dbReference type="InterPro" id="IPR039894">
    <property type="entry name" value="Pus10-like"/>
</dbReference>
<dbReference type="Pfam" id="PF21238">
    <property type="entry name" value="Pus10_C"/>
    <property type="match status" value="1"/>
</dbReference>
<keyword evidence="3" id="KW-0819">tRNA processing</keyword>
<keyword evidence="4" id="KW-0413">Isomerase</keyword>
<dbReference type="SUPFAM" id="SSF55120">
    <property type="entry name" value="Pseudouridine synthase"/>
    <property type="match status" value="1"/>
</dbReference>
<proteinExistence type="inferred from homology"/>
<dbReference type="FunFam" id="3.30.70.3190:FF:000001">
    <property type="entry name" value="tRNA pseudouridine synthase Pus10"/>
    <property type="match status" value="1"/>
</dbReference>
<evidence type="ECO:0000256" key="2">
    <source>
        <dbReference type="ARBA" id="ARBA00012787"/>
    </source>
</evidence>
<evidence type="ECO:0000259" key="10">
    <source>
        <dbReference type="Pfam" id="PF21238"/>
    </source>
</evidence>
<gene>
    <name evidence="12" type="primary">LOC105042588</name>
</gene>
<evidence type="ECO:0000256" key="4">
    <source>
        <dbReference type="ARBA" id="ARBA00023235"/>
    </source>
</evidence>
<dbReference type="PANTHER" id="PTHR21568:SF0">
    <property type="entry name" value="TRNA PSEUDOURIDINE SYNTHASE PUS10"/>
    <property type="match status" value="1"/>
</dbReference>
<dbReference type="EC" id="5.4.99.25" evidence="2"/>
<evidence type="ECO:0000256" key="7">
    <source>
        <dbReference type="ARBA" id="ARBA00083669"/>
    </source>
</evidence>
<dbReference type="Gene3D" id="3.30.70.2510">
    <property type="match status" value="1"/>
</dbReference>
<dbReference type="RefSeq" id="XP_029119693.1">
    <property type="nucleotide sequence ID" value="XM_029263860.1"/>
</dbReference>
<accession>A0A8N4EV96</accession>
<dbReference type="AlphaFoldDB" id="A0A8N4EV96"/>
<dbReference type="Pfam" id="PF21237">
    <property type="entry name" value="Pus10_N_euk"/>
    <property type="match status" value="1"/>
</dbReference>
<organism evidence="11 12">
    <name type="scientific">Elaeis guineensis var. tenera</name>
    <name type="common">Oil palm</name>
    <dbReference type="NCBI Taxonomy" id="51953"/>
    <lineage>
        <taxon>Eukaryota</taxon>
        <taxon>Viridiplantae</taxon>
        <taxon>Streptophyta</taxon>
        <taxon>Embryophyta</taxon>
        <taxon>Tracheophyta</taxon>
        <taxon>Spermatophyta</taxon>
        <taxon>Magnoliopsida</taxon>
        <taxon>Liliopsida</taxon>
        <taxon>Arecaceae</taxon>
        <taxon>Arecoideae</taxon>
        <taxon>Cocoseae</taxon>
        <taxon>Elaeidinae</taxon>
        <taxon>Elaeis</taxon>
    </lineage>
</organism>
<evidence type="ECO:0000256" key="5">
    <source>
        <dbReference type="ARBA" id="ARBA00075270"/>
    </source>
</evidence>
<dbReference type="Proteomes" id="UP000504607">
    <property type="component" value="Chromosome 4"/>
</dbReference>
<evidence type="ECO:0000256" key="3">
    <source>
        <dbReference type="ARBA" id="ARBA00022694"/>
    </source>
</evidence>
<evidence type="ECO:0000256" key="8">
    <source>
        <dbReference type="SAM" id="MobiDB-lite"/>
    </source>
</evidence>
<protein>
    <recommendedName>
        <fullName evidence="2">tRNA pseudouridine(55) synthase</fullName>
        <ecNumber evidence="2">5.4.99.25</ecNumber>
    </recommendedName>
    <alternativeName>
        <fullName evidence="7">tRNA pseudouridine 55 synthase</fullName>
    </alternativeName>
    <alternativeName>
        <fullName evidence="5">tRNA pseudouridylate synthase</fullName>
    </alternativeName>
    <alternativeName>
        <fullName evidence="6">tRNA-uridine isomerase</fullName>
    </alternativeName>
</protein>
<dbReference type="PANTHER" id="PTHR21568">
    <property type="entry name" value="TRNA PSEUDOURIDINE SYNTHASE PUS10"/>
    <property type="match status" value="1"/>
</dbReference>